<gene>
    <name evidence="5" type="ORF">E6H00_06110</name>
</gene>
<dbReference type="InterPro" id="IPR051465">
    <property type="entry name" value="Cell_Envelope_Struct_Comp"/>
</dbReference>
<feature type="non-terminal residue" evidence="5">
    <location>
        <position position="563"/>
    </location>
</feature>
<feature type="coiled-coil region" evidence="1">
    <location>
        <begin position="105"/>
        <end position="139"/>
    </location>
</feature>
<dbReference type="AlphaFoldDB" id="A0A537K4W2"/>
<sequence length="563" mass="59837">MRQFAMAVATVLVFAMISPAFAQPFADTPTNHWAYDAIAELAAKGLVEGYPDGTFKGDRAMTRYEMAMVVARLLARIESIQIPTPAPSAKPEVTGSDIQSIQRLVNEFRAELAAKNVRLTAVEEELNAMKAKLSNVRITGGMRFREDLNQYTVAGGASLNGNPKTSVGAASSQPRGNRPRWENKFGFDSSVAPDLHFIVALISTTGYQFFNSANTLTGTTQGSFGSIDSAFLDWKVPWLGDTTEVWLGRFGQNTPCGGGCYPVQFGPMGLLFNTGGDTWEDSTGDSGNNAADGLRIAVHLNSLSDLQIQAVWVRITGNTGSVSYPSGEDAYGVDANISVMEGLRVGGYYVGNQIGNFGSTGFSQPAGATSILYHVYGPGGGSLNPTTTRCTNVGGATSTGFAGAGGITCPAAGNGYGVYGQWDVMPGIHVDAEGATWNDQVLGGNDSGATVSASWNLSTLLGLCCNINASTGYAYYGVNFYPPYGAAEADITGDFWDVLYPGNSQGFTATASIEPWQGWRLYVNWLSGNTVSDQRTFTSWAAGVSYAWSTNAKITFKYRDLSM</sequence>
<dbReference type="PROSITE" id="PS51272">
    <property type="entry name" value="SLH"/>
    <property type="match status" value="1"/>
</dbReference>
<dbReference type="InterPro" id="IPR001119">
    <property type="entry name" value="SLH_dom"/>
</dbReference>
<keyword evidence="1" id="KW-0175">Coiled coil</keyword>
<comment type="caution">
    <text evidence="5">The sequence shown here is derived from an EMBL/GenBank/DDBJ whole genome shotgun (WGS) entry which is preliminary data.</text>
</comment>
<evidence type="ECO:0000256" key="3">
    <source>
        <dbReference type="SAM" id="SignalP"/>
    </source>
</evidence>
<dbReference type="Pfam" id="PF00395">
    <property type="entry name" value="SLH"/>
    <property type="match status" value="1"/>
</dbReference>
<evidence type="ECO:0000256" key="2">
    <source>
        <dbReference type="SAM" id="MobiDB-lite"/>
    </source>
</evidence>
<reference evidence="5 6" key="1">
    <citation type="journal article" date="2019" name="Nat. Microbiol.">
        <title>Mediterranean grassland soil C-N compound turnover is dependent on rainfall and depth, and is mediated by genomically divergent microorganisms.</title>
        <authorList>
            <person name="Diamond S."/>
            <person name="Andeer P.F."/>
            <person name="Li Z."/>
            <person name="Crits-Christoph A."/>
            <person name="Burstein D."/>
            <person name="Anantharaman K."/>
            <person name="Lane K.R."/>
            <person name="Thomas B.C."/>
            <person name="Pan C."/>
            <person name="Northen T.R."/>
            <person name="Banfield J.F."/>
        </authorList>
    </citation>
    <scope>NUCLEOTIDE SEQUENCE [LARGE SCALE GENOMIC DNA]</scope>
    <source>
        <strain evidence="5">NP_3</strain>
    </source>
</reference>
<dbReference type="PANTHER" id="PTHR43308:SF1">
    <property type="entry name" value="OUTER MEMBRANE PROTEIN ALPHA"/>
    <property type="match status" value="1"/>
</dbReference>
<feature type="signal peptide" evidence="3">
    <location>
        <begin position="1"/>
        <end position="22"/>
    </location>
</feature>
<keyword evidence="3" id="KW-0732">Signal</keyword>
<feature type="region of interest" description="Disordered" evidence="2">
    <location>
        <begin position="155"/>
        <end position="182"/>
    </location>
</feature>
<feature type="chain" id="PRO_5022036762" evidence="3">
    <location>
        <begin position="23"/>
        <end position="563"/>
    </location>
</feature>
<protein>
    <submittedName>
        <fullName evidence="5">S-layer homology domain-containing protein</fullName>
    </submittedName>
</protein>
<accession>A0A537K4W2</accession>
<evidence type="ECO:0000259" key="4">
    <source>
        <dbReference type="PROSITE" id="PS51272"/>
    </source>
</evidence>
<dbReference type="Proteomes" id="UP000318509">
    <property type="component" value="Unassembled WGS sequence"/>
</dbReference>
<dbReference type="EMBL" id="VBAK01000107">
    <property type="protein sequence ID" value="TMI90790.1"/>
    <property type="molecule type" value="Genomic_DNA"/>
</dbReference>
<evidence type="ECO:0000256" key="1">
    <source>
        <dbReference type="SAM" id="Coils"/>
    </source>
</evidence>
<organism evidence="5 6">
    <name type="scientific">Candidatus Segetimicrobium genomatis</name>
    <dbReference type="NCBI Taxonomy" id="2569760"/>
    <lineage>
        <taxon>Bacteria</taxon>
        <taxon>Bacillati</taxon>
        <taxon>Candidatus Sysuimicrobiota</taxon>
        <taxon>Candidatus Sysuimicrobiia</taxon>
        <taxon>Candidatus Sysuimicrobiales</taxon>
        <taxon>Candidatus Segetimicrobiaceae</taxon>
        <taxon>Candidatus Segetimicrobium</taxon>
    </lineage>
</organism>
<feature type="compositionally biased region" description="Polar residues" evidence="2">
    <location>
        <begin position="159"/>
        <end position="175"/>
    </location>
</feature>
<evidence type="ECO:0000313" key="5">
    <source>
        <dbReference type="EMBL" id="TMI90790.1"/>
    </source>
</evidence>
<dbReference type="PANTHER" id="PTHR43308">
    <property type="entry name" value="OUTER MEMBRANE PROTEIN ALPHA-RELATED"/>
    <property type="match status" value="1"/>
</dbReference>
<feature type="domain" description="SLH" evidence="4">
    <location>
        <begin position="21"/>
        <end position="84"/>
    </location>
</feature>
<name>A0A537K4W2_9BACT</name>
<proteinExistence type="predicted"/>
<evidence type="ECO:0000313" key="6">
    <source>
        <dbReference type="Proteomes" id="UP000318509"/>
    </source>
</evidence>